<dbReference type="InterPro" id="IPR016030">
    <property type="entry name" value="CblAdoTrfase-like"/>
</dbReference>
<dbReference type="InterPro" id="IPR029499">
    <property type="entry name" value="PduO-typ"/>
</dbReference>
<proteinExistence type="predicted"/>
<organism evidence="5">
    <name type="scientific">marine metagenome</name>
    <dbReference type="NCBI Taxonomy" id="408172"/>
    <lineage>
        <taxon>unclassified sequences</taxon>
        <taxon>metagenomes</taxon>
        <taxon>ecological metagenomes</taxon>
    </lineage>
</organism>
<evidence type="ECO:0000256" key="1">
    <source>
        <dbReference type="ARBA" id="ARBA00022679"/>
    </source>
</evidence>
<keyword evidence="3" id="KW-0067">ATP-binding</keyword>
<evidence type="ECO:0000256" key="3">
    <source>
        <dbReference type="ARBA" id="ARBA00022840"/>
    </source>
</evidence>
<dbReference type="AlphaFoldDB" id="A0A381T142"/>
<name>A0A381T142_9ZZZZ</name>
<feature type="non-terminal residue" evidence="5">
    <location>
        <position position="1"/>
    </location>
</feature>
<dbReference type="NCBIfam" id="TIGR00636">
    <property type="entry name" value="PduO_Nterm"/>
    <property type="match status" value="1"/>
</dbReference>
<evidence type="ECO:0000256" key="2">
    <source>
        <dbReference type="ARBA" id="ARBA00022741"/>
    </source>
</evidence>
<dbReference type="Gene3D" id="1.20.1200.10">
    <property type="entry name" value="Cobalamin adenosyltransferase-like"/>
    <property type="match status" value="1"/>
</dbReference>
<keyword evidence="1" id="KW-0808">Transferase</keyword>
<sequence length="183" mass="20452">VGNRLTKIFTRKGDDGLTDLGNNERVPKYNQQIEVFGTLDELNAAIGIVITCTEIPSAIESFLSEVQQNIFNICGEIAAPQFKSIDQNTVVDVENFINGLNETLPPLKDFVLPGGNSHSAHCHQARAICRRAERELCKLADEKEINQESLKYLNRLSDALFVIARTLAKEDVGEEITWDHTRI</sequence>
<dbReference type="SUPFAM" id="SSF89028">
    <property type="entry name" value="Cobalamin adenosyltransferase-like"/>
    <property type="match status" value="1"/>
</dbReference>
<dbReference type="GO" id="GO:0008817">
    <property type="term" value="F:corrinoid adenosyltransferase activity"/>
    <property type="evidence" value="ECO:0007669"/>
    <property type="project" value="TreeGrafter"/>
</dbReference>
<protein>
    <recommendedName>
        <fullName evidence="4">Cobalamin adenosyltransferase-like domain-containing protein</fullName>
    </recommendedName>
</protein>
<dbReference type="PANTHER" id="PTHR12213:SF0">
    <property type="entry name" value="CORRINOID ADENOSYLTRANSFERASE MMAB"/>
    <property type="match status" value="1"/>
</dbReference>
<dbReference type="GO" id="GO:0005524">
    <property type="term" value="F:ATP binding"/>
    <property type="evidence" value="ECO:0007669"/>
    <property type="project" value="UniProtKB-KW"/>
</dbReference>
<dbReference type="InterPro" id="IPR036451">
    <property type="entry name" value="CblAdoTrfase-like_sf"/>
</dbReference>
<dbReference type="EMBL" id="UINC01003805">
    <property type="protein sequence ID" value="SVA09394.1"/>
    <property type="molecule type" value="Genomic_DNA"/>
</dbReference>
<evidence type="ECO:0000259" key="4">
    <source>
        <dbReference type="Pfam" id="PF01923"/>
    </source>
</evidence>
<evidence type="ECO:0000313" key="5">
    <source>
        <dbReference type="EMBL" id="SVA09394.1"/>
    </source>
</evidence>
<accession>A0A381T142</accession>
<dbReference type="Pfam" id="PF01923">
    <property type="entry name" value="Cob_adeno_trans"/>
    <property type="match status" value="1"/>
</dbReference>
<gene>
    <name evidence="5" type="ORF">METZ01_LOCUS62248</name>
</gene>
<reference evidence="5" key="1">
    <citation type="submission" date="2018-05" db="EMBL/GenBank/DDBJ databases">
        <authorList>
            <person name="Lanie J.A."/>
            <person name="Ng W.-L."/>
            <person name="Kazmierczak K.M."/>
            <person name="Andrzejewski T.M."/>
            <person name="Davidsen T.M."/>
            <person name="Wayne K.J."/>
            <person name="Tettelin H."/>
            <person name="Glass J.I."/>
            <person name="Rusch D."/>
            <person name="Podicherti R."/>
            <person name="Tsui H.-C.T."/>
            <person name="Winkler M.E."/>
        </authorList>
    </citation>
    <scope>NUCLEOTIDE SEQUENCE</scope>
</reference>
<dbReference type="PANTHER" id="PTHR12213">
    <property type="entry name" value="CORRINOID ADENOSYLTRANSFERASE"/>
    <property type="match status" value="1"/>
</dbReference>
<keyword evidence="2" id="KW-0547">Nucleotide-binding</keyword>
<feature type="domain" description="Cobalamin adenosyltransferase-like" evidence="4">
    <location>
        <begin position="8"/>
        <end position="166"/>
    </location>
</feature>